<keyword evidence="5" id="KW-0378">Hydrolase</keyword>
<dbReference type="SUPFAM" id="SSF56601">
    <property type="entry name" value="beta-lactamase/transpeptidase-like"/>
    <property type="match status" value="1"/>
</dbReference>
<proteinExistence type="predicted"/>
<dbReference type="PANTHER" id="PTHR35333:SF3">
    <property type="entry name" value="BETA-LACTAMASE-TYPE TRANSPEPTIDASE FOLD CONTAINING PROTEIN"/>
    <property type="match status" value="1"/>
</dbReference>
<dbReference type="STRING" id="1346.BMF34_00055"/>
<reference evidence="5 7" key="2">
    <citation type="submission" date="2018-06" db="EMBL/GenBank/DDBJ databases">
        <title>Mutators as drivers of adaptation in pathogenic bacteria and a risk factor for host jumps and vaccine escape.</title>
        <authorList>
            <person name="Barnes A.C."/>
            <person name="Silayeva O."/>
        </authorList>
    </citation>
    <scope>NUCLEOTIDE SEQUENCE [LARGE SCALE GENOMIC DNA]</scope>
    <source>
        <strain evidence="5 7">QMA0445</strain>
    </source>
</reference>
<reference evidence="4 6" key="1">
    <citation type="journal article" date="2014" name="Genome Announc.">
        <title>Complete Genome Sequence of a Virulent Strain, Streptococcus iniae ISET0901, Isolated from Diseased Tilapia.</title>
        <authorList>
            <person name="Pridgeon J.W."/>
            <person name="Zhang D."/>
            <person name="Zhang L."/>
        </authorList>
    </citation>
    <scope>NUCLEOTIDE SEQUENCE [LARGE SCALE GENOMIC DNA]</scope>
    <source>
        <strain evidence="4 6">ISET0901</strain>
    </source>
</reference>
<dbReference type="Pfam" id="PF13354">
    <property type="entry name" value="Beta-lactamase2"/>
    <property type="match status" value="1"/>
</dbReference>
<name>A0A3L8G9P8_STRIN</name>
<evidence type="ECO:0000313" key="7">
    <source>
        <dbReference type="Proteomes" id="UP000269148"/>
    </source>
</evidence>
<dbReference type="Gene3D" id="3.40.710.10">
    <property type="entry name" value="DD-peptidase/beta-lactamase superfamily"/>
    <property type="match status" value="1"/>
</dbReference>
<dbReference type="InterPro" id="IPR000871">
    <property type="entry name" value="Beta-lactam_class-A"/>
</dbReference>
<gene>
    <name evidence="5" type="ORF">DIY07_10565</name>
    <name evidence="4" type="ORF">DQ08_00055</name>
</gene>
<dbReference type="RefSeq" id="WP_003100558.1">
    <property type="nucleotide sequence ID" value="NZ_CP010783.1"/>
</dbReference>
<dbReference type="PANTHER" id="PTHR35333">
    <property type="entry name" value="BETA-LACTAMASE"/>
    <property type="match status" value="1"/>
</dbReference>
<dbReference type="InterPro" id="IPR012338">
    <property type="entry name" value="Beta-lactam/transpept-like"/>
</dbReference>
<keyword evidence="6" id="KW-1185">Reference proteome</keyword>
<feature type="domain" description="Beta-lactamase class A catalytic" evidence="2">
    <location>
        <begin position="207"/>
        <end position="408"/>
    </location>
</feature>
<dbReference type="Proteomes" id="UP000269148">
    <property type="component" value="Unassembled WGS sequence"/>
</dbReference>
<dbReference type="AlphaFoldDB" id="A0A3L8G9P8"/>
<dbReference type="KEGG" id="siq:DQ08_00055"/>
<evidence type="ECO:0000313" key="4">
    <source>
        <dbReference type="EMBL" id="AHY14932.1"/>
    </source>
</evidence>
<dbReference type="Pfam" id="PF19087">
    <property type="entry name" value="DUF5776"/>
    <property type="match status" value="1"/>
</dbReference>
<sequence>MKKLLAVMLMTFFLSPIIVISTEEKPEFPKEVIHELNQSALSKVTYYDVIPQNPNVYYETYSYLDADLNQLGHLISPNTAFSISKLMINSSGKAIFQLTDGTYIEANKTIIYDDVLKNQMPVDLNFWTKAHFLAYNQPFVKGILPKETDIKAYDEVHASRLVQTQQGNYYYINNKVWISETDLSLSDNRMSKVQDMLTQKYNKSNYSIFVKQLDTQAVAGINADQLMYSASIAKLATLYYVQDKINNGQLAADKKLNYSDQVHHFDGAYDGSGSGKISKEADHKDYSVDELLKAVSQHSDNVATNILGYYIANKYDQKFYAHINAIAGMKWNMESRMLSSHAAANLMEAIYYQNGQIISYLSATDFDDNRISKNISVPVAHKIGDAYENRHDVAIIYGKSPYILSVFTDNASYEDITQISDDVYSILK</sequence>
<feature type="domain" description="DUF5776" evidence="3">
    <location>
        <begin position="46"/>
        <end position="110"/>
    </location>
</feature>
<dbReference type="InterPro" id="IPR044081">
    <property type="entry name" value="DUF5776"/>
</dbReference>
<feature type="chain" id="PRO_5039362032" evidence="1">
    <location>
        <begin position="22"/>
        <end position="428"/>
    </location>
</feature>
<evidence type="ECO:0000256" key="1">
    <source>
        <dbReference type="SAM" id="SignalP"/>
    </source>
</evidence>
<dbReference type="GO" id="GO:0008800">
    <property type="term" value="F:beta-lactamase activity"/>
    <property type="evidence" value="ECO:0007669"/>
    <property type="project" value="InterPro"/>
</dbReference>
<dbReference type="GO" id="GO:0046677">
    <property type="term" value="P:response to antibiotic"/>
    <property type="evidence" value="ECO:0007669"/>
    <property type="project" value="InterPro"/>
</dbReference>
<dbReference type="KEGG" id="sio:DW64_00055"/>
<dbReference type="KEGG" id="siz:SI82_00055"/>
<keyword evidence="1" id="KW-0732">Signal</keyword>
<accession>A0A3L8G9P8</accession>
<dbReference type="GO" id="GO:0030655">
    <property type="term" value="P:beta-lactam antibiotic catabolic process"/>
    <property type="evidence" value="ECO:0007669"/>
    <property type="project" value="InterPro"/>
</dbReference>
<protein>
    <submittedName>
        <fullName evidence="4">Beta-lactamase</fullName>
    </submittedName>
    <submittedName>
        <fullName evidence="5">Serine hydrolase</fullName>
    </submittedName>
</protein>
<dbReference type="OrthoDB" id="2240388at2"/>
<dbReference type="GeneID" id="35766211"/>
<evidence type="ECO:0000259" key="3">
    <source>
        <dbReference type="Pfam" id="PF19087"/>
    </source>
</evidence>
<dbReference type="EMBL" id="QLQD01000087">
    <property type="protein sequence ID" value="RLU54502.1"/>
    <property type="molecule type" value="Genomic_DNA"/>
</dbReference>
<feature type="signal peptide" evidence="1">
    <location>
        <begin position="1"/>
        <end position="21"/>
    </location>
</feature>
<organism evidence="5 7">
    <name type="scientific">Streptococcus iniae</name>
    <name type="common">Streptococcus shiloi</name>
    <dbReference type="NCBI Taxonomy" id="1346"/>
    <lineage>
        <taxon>Bacteria</taxon>
        <taxon>Bacillati</taxon>
        <taxon>Bacillota</taxon>
        <taxon>Bacilli</taxon>
        <taxon>Lactobacillales</taxon>
        <taxon>Streptococcaceae</taxon>
        <taxon>Streptococcus</taxon>
    </lineage>
</organism>
<dbReference type="InterPro" id="IPR045155">
    <property type="entry name" value="Beta-lactam_cat"/>
</dbReference>
<evidence type="ECO:0000259" key="2">
    <source>
        <dbReference type="Pfam" id="PF13354"/>
    </source>
</evidence>
<dbReference type="EMBL" id="CP007586">
    <property type="protein sequence ID" value="AHY14932.1"/>
    <property type="molecule type" value="Genomic_DNA"/>
</dbReference>
<dbReference type="Proteomes" id="UP000025245">
    <property type="component" value="Chromosome"/>
</dbReference>
<evidence type="ECO:0000313" key="6">
    <source>
        <dbReference type="Proteomes" id="UP000025245"/>
    </source>
</evidence>
<evidence type="ECO:0000313" key="5">
    <source>
        <dbReference type="EMBL" id="RLU54502.1"/>
    </source>
</evidence>